<sequence length="169" mass="18587">MKTAIPTIIFFTLFALTAAGYVDLFKNADFEIKLARVEDVVIDVCYTFKCKNSRSLDNLITSAKWHGLPEKGQFFGEKGDATIKFYTELNCKGDDKSWLIKTQSSKKLYFPENFRLDDMNDAISSFKVINAGGVAGVLSVCAERESAVVTNATSNDGSGASANDTVTYF</sequence>
<proteinExistence type="predicted"/>
<feature type="chain" id="PRO_5035848138" evidence="1">
    <location>
        <begin position="20"/>
        <end position="169"/>
    </location>
</feature>
<protein>
    <submittedName>
        <fullName evidence="2">Epsin-1, required for endocytosis and actin patch assembly</fullName>
    </submittedName>
</protein>
<evidence type="ECO:0000256" key="1">
    <source>
        <dbReference type="SAM" id="SignalP"/>
    </source>
</evidence>
<dbReference type="EMBL" id="JAGDFM010000205">
    <property type="protein sequence ID" value="KAG7382509.1"/>
    <property type="molecule type" value="Genomic_DNA"/>
</dbReference>
<dbReference type="AlphaFoldDB" id="A0A8T1VQR0"/>
<evidence type="ECO:0000313" key="3">
    <source>
        <dbReference type="Proteomes" id="UP000694044"/>
    </source>
</evidence>
<feature type="signal peptide" evidence="1">
    <location>
        <begin position="1"/>
        <end position="19"/>
    </location>
</feature>
<gene>
    <name evidence="2" type="primary">ENT1_3</name>
    <name evidence="2" type="ORF">PHYPSEUDO_004776</name>
</gene>
<dbReference type="OrthoDB" id="88798at2759"/>
<accession>A0A8T1VQR0</accession>
<organism evidence="2 3">
    <name type="scientific">Phytophthora pseudosyringae</name>
    <dbReference type="NCBI Taxonomy" id="221518"/>
    <lineage>
        <taxon>Eukaryota</taxon>
        <taxon>Sar</taxon>
        <taxon>Stramenopiles</taxon>
        <taxon>Oomycota</taxon>
        <taxon>Peronosporomycetes</taxon>
        <taxon>Peronosporales</taxon>
        <taxon>Peronosporaceae</taxon>
        <taxon>Phytophthora</taxon>
    </lineage>
</organism>
<reference evidence="2" key="1">
    <citation type="submission" date="2021-02" db="EMBL/GenBank/DDBJ databases">
        <authorList>
            <person name="Palmer J.M."/>
        </authorList>
    </citation>
    <scope>NUCLEOTIDE SEQUENCE</scope>
    <source>
        <strain evidence="2">SCRP734</strain>
    </source>
</reference>
<comment type="caution">
    <text evidence="2">The sequence shown here is derived from an EMBL/GenBank/DDBJ whole genome shotgun (WGS) entry which is preliminary data.</text>
</comment>
<evidence type="ECO:0000313" key="2">
    <source>
        <dbReference type="EMBL" id="KAG7382509.1"/>
    </source>
</evidence>
<dbReference type="Proteomes" id="UP000694044">
    <property type="component" value="Unassembled WGS sequence"/>
</dbReference>
<name>A0A8T1VQR0_9STRA</name>
<keyword evidence="1" id="KW-0732">Signal</keyword>
<keyword evidence="3" id="KW-1185">Reference proteome</keyword>